<dbReference type="PANTHER" id="PTHR18968">
    <property type="entry name" value="THIAMINE PYROPHOSPHATE ENZYMES"/>
    <property type="match status" value="1"/>
</dbReference>
<dbReference type="InterPro" id="IPR029061">
    <property type="entry name" value="THDP-binding"/>
</dbReference>
<comment type="similarity">
    <text evidence="1 3">Belongs to the TPP enzyme family.</text>
</comment>
<evidence type="ECO:0000256" key="3">
    <source>
        <dbReference type="RuleBase" id="RU362132"/>
    </source>
</evidence>
<dbReference type="GO" id="GO:0005948">
    <property type="term" value="C:acetolactate synthase complex"/>
    <property type="evidence" value="ECO:0007669"/>
    <property type="project" value="TreeGrafter"/>
</dbReference>
<dbReference type="GO" id="GO:0050660">
    <property type="term" value="F:flavin adenine dinucleotide binding"/>
    <property type="evidence" value="ECO:0007669"/>
    <property type="project" value="TreeGrafter"/>
</dbReference>
<evidence type="ECO:0000256" key="1">
    <source>
        <dbReference type="ARBA" id="ARBA00007812"/>
    </source>
</evidence>
<evidence type="ECO:0000313" key="7">
    <source>
        <dbReference type="EMBL" id="NEX64505.1"/>
    </source>
</evidence>
<dbReference type="Pfam" id="PF02775">
    <property type="entry name" value="TPP_enzyme_C"/>
    <property type="match status" value="1"/>
</dbReference>
<dbReference type="Pfam" id="PF02776">
    <property type="entry name" value="TPP_enzyme_N"/>
    <property type="match status" value="1"/>
</dbReference>
<gene>
    <name evidence="7" type="ORF">G3574_25780</name>
</gene>
<dbReference type="SUPFAM" id="SSF52518">
    <property type="entry name" value="Thiamin diphosphate-binding fold (THDP-binding)"/>
    <property type="match status" value="2"/>
</dbReference>
<reference evidence="7 8" key="1">
    <citation type="submission" date="2020-02" db="EMBL/GenBank/DDBJ databases">
        <authorList>
            <person name="Kim M.K."/>
        </authorList>
    </citation>
    <scope>NUCLEOTIDE SEQUENCE [LARGE SCALE GENOMIC DNA]</scope>
    <source>
        <strain evidence="7 8">17J57-3</strain>
    </source>
</reference>
<accession>A0A6B3SXZ3</accession>
<dbReference type="InterPro" id="IPR045229">
    <property type="entry name" value="TPP_enz"/>
</dbReference>
<feature type="domain" description="Thiamine pyrophosphate enzyme central" evidence="4">
    <location>
        <begin position="190"/>
        <end position="327"/>
    </location>
</feature>
<protein>
    <submittedName>
        <fullName evidence="7">Thiamine pyrophosphate-binding protein</fullName>
    </submittedName>
</protein>
<dbReference type="GO" id="GO:0003984">
    <property type="term" value="F:acetolactate synthase activity"/>
    <property type="evidence" value="ECO:0007669"/>
    <property type="project" value="TreeGrafter"/>
</dbReference>
<evidence type="ECO:0000259" key="6">
    <source>
        <dbReference type="Pfam" id="PF02776"/>
    </source>
</evidence>
<sequence length="570" mass="61236">MTLRTGGQLLVDALKTQGTEIAFGVPGESYLAVLDALHDSAIRFIINRHESGAAFMAEAYGKLTGKPGICFVTRGPGATNASIGVHTAHQDSTPMILFIGQVGGDFVEREAFQEIDYRRMFGTMTKWTAQIDRADRIPEYVAHAFQVATSGRPGPVVLALPEDMLADQADVADARPYQPVQASPAASQLDQLRNMLAAARQPVVILGGAGWTPAACDDIRRFVETNALPAACAFRFQDLLDNRHPNYIGDIGIGINPKLSARIRQADLLIAIGPRLGEMTTSGYTLLDSPVPRQKLVHIHAGAEELGRVYQADLMINSGMPQIAQALAAMPPIDSSAWSAGVAEARAELAAWQAEPPVFKDRETPLNLWQVVQSLKQALPANTIVTNGAGNFATWAHRFWPYGGFRTQLAPTSGAMGYGVPAAVGAKIIEQMQGIHRPVVNFAGDGDFMMTGQELATAVQYGAGVLFIVFNNGMFGTIRMHQEREYPGRISGTAIRNPDFAALARAYGAFGEAVASTQAFAEALPRALRHIDASNLPALIELQYDPELLTPNASLSAIRAQGEKARTPGR</sequence>
<dbReference type="NCBIfam" id="NF006052">
    <property type="entry name" value="PRK08199.1"/>
    <property type="match status" value="1"/>
</dbReference>
<feature type="domain" description="Thiamine pyrophosphate enzyme N-terminal TPP-binding" evidence="6">
    <location>
        <begin position="4"/>
        <end position="117"/>
    </location>
</feature>
<keyword evidence="8" id="KW-1185">Reference proteome</keyword>
<dbReference type="InterPro" id="IPR011766">
    <property type="entry name" value="TPP_enzyme_TPP-bd"/>
</dbReference>
<dbReference type="GO" id="GO:0000287">
    <property type="term" value="F:magnesium ion binding"/>
    <property type="evidence" value="ECO:0007669"/>
    <property type="project" value="InterPro"/>
</dbReference>
<evidence type="ECO:0000259" key="5">
    <source>
        <dbReference type="Pfam" id="PF02775"/>
    </source>
</evidence>
<dbReference type="Proteomes" id="UP000482155">
    <property type="component" value="Unassembled WGS sequence"/>
</dbReference>
<dbReference type="CDD" id="cd00568">
    <property type="entry name" value="TPP_enzymes"/>
    <property type="match status" value="1"/>
</dbReference>
<dbReference type="GO" id="GO:0030976">
    <property type="term" value="F:thiamine pyrophosphate binding"/>
    <property type="evidence" value="ECO:0007669"/>
    <property type="project" value="InterPro"/>
</dbReference>
<dbReference type="Pfam" id="PF00205">
    <property type="entry name" value="TPP_enzyme_M"/>
    <property type="match status" value="1"/>
</dbReference>
<name>A0A6B3SXZ3_9BURK</name>
<dbReference type="InterPro" id="IPR012001">
    <property type="entry name" value="Thiamin_PyroP_enz_TPP-bd_dom"/>
</dbReference>
<dbReference type="SUPFAM" id="SSF52467">
    <property type="entry name" value="DHS-like NAD/FAD-binding domain"/>
    <property type="match status" value="1"/>
</dbReference>
<keyword evidence="2 3" id="KW-0786">Thiamine pyrophosphate</keyword>
<evidence type="ECO:0000313" key="8">
    <source>
        <dbReference type="Proteomes" id="UP000482155"/>
    </source>
</evidence>
<dbReference type="RefSeq" id="WP_163968441.1">
    <property type="nucleotide sequence ID" value="NZ_JAAIVB010000080.1"/>
</dbReference>
<proteinExistence type="inferred from homology"/>
<comment type="caution">
    <text evidence="7">The sequence shown here is derived from an EMBL/GenBank/DDBJ whole genome shotgun (WGS) entry which is preliminary data.</text>
</comment>
<dbReference type="InterPro" id="IPR012000">
    <property type="entry name" value="Thiamin_PyroP_enz_cen_dom"/>
</dbReference>
<dbReference type="FunFam" id="3.40.50.970:FF:000007">
    <property type="entry name" value="Acetolactate synthase"/>
    <property type="match status" value="1"/>
</dbReference>
<dbReference type="GO" id="GO:0009099">
    <property type="term" value="P:L-valine biosynthetic process"/>
    <property type="evidence" value="ECO:0007669"/>
    <property type="project" value="TreeGrafter"/>
</dbReference>
<dbReference type="AlphaFoldDB" id="A0A6B3SXZ3"/>
<dbReference type="InterPro" id="IPR029035">
    <property type="entry name" value="DHS-like_NAD/FAD-binding_dom"/>
</dbReference>
<dbReference type="PANTHER" id="PTHR18968:SF120">
    <property type="entry name" value="ACETOLACTATE SYNTHASE LARGE SUBUNIT"/>
    <property type="match status" value="1"/>
</dbReference>
<dbReference type="GO" id="GO:0009097">
    <property type="term" value="P:isoleucine biosynthetic process"/>
    <property type="evidence" value="ECO:0007669"/>
    <property type="project" value="TreeGrafter"/>
</dbReference>
<organism evidence="7 8">
    <name type="scientific">Noviherbaspirillum galbum</name>
    <dbReference type="NCBI Taxonomy" id="2709383"/>
    <lineage>
        <taxon>Bacteria</taxon>
        <taxon>Pseudomonadati</taxon>
        <taxon>Pseudomonadota</taxon>
        <taxon>Betaproteobacteria</taxon>
        <taxon>Burkholderiales</taxon>
        <taxon>Oxalobacteraceae</taxon>
        <taxon>Noviherbaspirillum</taxon>
    </lineage>
</organism>
<dbReference type="EMBL" id="JAAIVB010000080">
    <property type="protein sequence ID" value="NEX64505.1"/>
    <property type="molecule type" value="Genomic_DNA"/>
</dbReference>
<dbReference type="Gene3D" id="3.40.50.970">
    <property type="match status" value="2"/>
</dbReference>
<feature type="domain" description="Thiamine pyrophosphate enzyme TPP-binding" evidence="5">
    <location>
        <begin position="388"/>
        <end position="541"/>
    </location>
</feature>
<dbReference type="CDD" id="cd07035">
    <property type="entry name" value="TPP_PYR_POX_like"/>
    <property type="match status" value="1"/>
</dbReference>
<dbReference type="Gene3D" id="3.40.50.1220">
    <property type="entry name" value="TPP-binding domain"/>
    <property type="match status" value="1"/>
</dbReference>
<evidence type="ECO:0000256" key="2">
    <source>
        <dbReference type="ARBA" id="ARBA00023052"/>
    </source>
</evidence>
<evidence type="ECO:0000259" key="4">
    <source>
        <dbReference type="Pfam" id="PF00205"/>
    </source>
</evidence>